<dbReference type="AlphaFoldDB" id="A0A5C4TI98"/>
<dbReference type="GeneID" id="93161171"/>
<gene>
    <name evidence="3" type="ORF">DID87_04935</name>
</gene>
<comment type="caution">
    <text evidence="3">The sequence shown here is derived from an EMBL/GenBank/DDBJ whole genome shotgun (WGS) entry which is preliminary data.</text>
</comment>
<evidence type="ECO:0000259" key="1">
    <source>
        <dbReference type="Pfam" id="PF00534"/>
    </source>
</evidence>
<dbReference type="Pfam" id="PF00534">
    <property type="entry name" value="Glycos_transf_1"/>
    <property type="match status" value="1"/>
</dbReference>
<dbReference type="InterPro" id="IPR028098">
    <property type="entry name" value="Glyco_trans_4-like_N"/>
</dbReference>
<proteinExistence type="predicted"/>
<dbReference type="CDD" id="cd03811">
    <property type="entry name" value="GT4_GT28_WabH-like"/>
    <property type="match status" value="1"/>
</dbReference>
<organism evidence="3 4">
    <name type="scientific">Fructilactobacillus sanfranciscensis</name>
    <name type="common">Lactobacillus sanfranciscensis</name>
    <dbReference type="NCBI Taxonomy" id="1625"/>
    <lineage>
        <taxon>Bacteria</taxon>
        <taxon>Bacillati</taxon>
        <taxon>Bacillota</taxon>
        <taxon>Bacilli</taxon>
        <taxon>Lactobacillales</taxon>
        <taxon>Lactobacillaceae</taxon>
        <taxon>Fructilactobacillus</taxon>
    </lineage>
</organism>
<dbReference type="Proteomes" id="UP000313312">
    <property type="component" value="Unassembled WGS sequence"/>
</dbReference>
<name>A0A5C4TI98_FRUSA</name>
<dbReference type="PANTHER" id="PTHR12526">
    <property type="entry name" value="GLYCOSYLTRANSFERASE"/>
    <property type="match status" value="1"/>
</dbReference>
<feature type="domain" description="Glycosyl transferase family 1" evidence="1">
    <location>
        <begin position="187"/>
        <end position="326"/>
    </location>
</feature>
<dbReference type="RefSeq" id="WP_103428992.1">
    <property type="nucleotide sequence ID" value="NZ_CP118925.1"/>
</dbReference>
<feature type="domain" description="Glycosyltransferase subfamily 4-like N-terminal" evidence="2">
    <location>
        <begin position="98"/>
        <end position="173"/>
    </location>
</feature>
<accession>A0A5C4TI98</accession>
<dbReference type="Gene3D" id="3.40.50.2000">
    <property type="entry name" value="Glycogen Phosphorylase B"/>
    <property type="match status" value="2"/>
</dbReference>
<dbReference type="EMBL" id="QFCR01000014">
    <property type="protein sequence ID" value="TNK90225.1"/>
    <property type="molecule type" value="Genomic_DNA"/>
</dbReference>
<dbReference type="InterPro" id="IPR001296">
    <property type="entry name" value="Glyco_trans_1"/>
</dbReference>
<sequence>MKNKIAVIGNGLSGKGGTESVLTYLGNCQTIIKQFDLELFIFSPVKHQAFLKNCGYNKVYSTEIKSKYLRLLKMIAYLIIFNGDALLVTDQKMLPVTYYLKKLFHKKYKIIFWNHYALDKDVLAKNKNSVEIDFNKIKLADNYFAISSGIKQELIENGIPADKIDVIYNPIQPKQKVISADQQVCRFIYIARIQMSGQKNLGGLLRSLVKLDGSWVLDIYGSGDDLQLAEEFVDNQPNLSKRITFKGWVSDPWQQIKTANALLLNSDYEGLPMVLAEALSYGIPCVSSDCPTGPNDLISSGENGFLYPVNDYKKLNEELTLIINHEISFDRVAISQSVDFMFNKNYDNRFINDLKTIIGNRR</sequence>
<dbReference type="GO" id="GO:0016757">
    <property type="term" value="F:glycosyltransferase activity"/>
    <property type="evidence" value="ECO:0007669"/>
    <property type="project" value="InterPro"/>
</dbReference>
<reference evidence="3 4" key="1">
    <citation type="submission" date="2018-05" db="EMBL/GenBank/DDBJ databases">
        <title>Lactobacillus sanfranciscensis Ah4 draft denome sequence.</title>
        <authorList>
            <person name="Zhang G."/>
        </authorList>
    </citation>
    <scope>NUCLEOTIDE SEQUENCE [LARGE SCALE GENOMIC DNA]</scope>
    <source>
        <strain evidence="3 4">Ah4</strain>
    </source>
</reference>
<evidence type="ECO:0000313" key="4">
    <source>
        <dbReference type="Proteomes" id="UP000313312"/>
    </source>
</evidence>
<dbReference type="PANTHER" id="PTHR12526:SF630">
    <property type="entry name" value="GLYCOSYLTRANSFERASE"/>
    <property type="match status" value="1"/>
</dbReference>
<dbReference type="Pfam" id="PF13439">
    <property type="entry name" value="Glyco_transf_4"/>
    <property type="match status" value="1"/>
</dbReference>
<evidence type="ECO:0000259" key="2">
    <source>
        <dbReference type="Pfam" id="PF13439"/>
    </source>
</evidence>
<protein>
    <submittedName>
        <fullName evidence="3">Uncharacterized protein</fullName>
    </submittedName>
</protein>
<dbReference type="SUPFAM" id="SSF53756">
    <property type="entry name" value="UDP-Glycosyltransferase/glycogen phosphorylase"/>
    <property type="match status" value="1"/>
</dbReference>
<evidence type="ECO:0000313" key="3">
    <source>
        <dbReference type="EMBL" id="TNK90225.1"/>
    </source>
</evidence>